<evidence type="ECO:0000256" key="6">
    <source>
        <dbReference type="ARBA" id="ARBA00023136"/>
    </source>
</evidence>
<dbReference type="RefSeq" id="XP_002500140.1">
    <property type="nucleotide sequence ID" value="XM_002500094.1"/>
</dbReference>
<feature type="transmembrane region" description="Helical" evidence="8">
    <location>
        <begin position="282"/>
        <end position="308"/>
    </location>
</feature>
<feature type="transmembrane region" description="Helical" evidence="8">
    <location>
        <begin position="34"/>
        <end position="53"/>
    </location>
</feature>
<keyword evidence="3" id="KW-0813">Transport</keyword>
<feature type="region of interest" description="Disordered" evidence="7">
    <location>
        <begin position="506"/>
        <end position="526"/>
    </location>
</feature>
<keyword evidence="4 8" id="KW-0812">Transmembrane</keyword>
<dbReference type="Pfam" id="PF03092">
    <property type="entry name" value="BT1"/>
    <property type="match status" value="1"/>
</dbReference>
<feature type="transmembrane region" description="Helical" evidence="8">
    <location>
        <begin position="320"/>
        <end position="339"/>
    </location>
</feature>
<feature type="transmembrane region" description="Helical" evidence="8">
    <location>
        <begin position="387"/>
        <end position="410"/>
    </location>
</feature>
<comment type="subcellular location">
    <subcellularLocation>
        <location evidence="1">Membrane</location>
        <topology evidence="1">Multi-pass membrane protein</topology>
    </subcellularLocation>
</comment>
<reference evidence="9 10" key="1">
    <citation type="journal article" date="2009" name="Science">
        <title>Green evolution and dynamic adaptations revealed by genomes of the marine picoeukaryotes Micromonas.</title>
        <authorList>
            <person name="Worden A.Z."/>
            <person name="Lee J.H."/>
            <person name="Mock T."/>
            <person name="Rouze P."/>
            <person name="Simmons M.P."/>
            <person name="Aerts A.L."/>
            <person name="Allen A.E."/>
            <person name="Cuvelier M.L."/>
            <person name="Derelle E."/>
            <person name="Everett M.V."/>
            <person name="Foulon E."/>
            <person name="Grimwood J."/>
            <person name="Gundlach H."/>
            <person name="Henrissat B."/>
            <person name="Napoli C."/>
            <person name="McDonald S.M."/>
            <person name="Parker M.S."/>
            <person name="Rombauts S."/>
            <person name="Salamov A."/>
            <person name="Von Dassow P."/>
            <person name="Badger J.H."/>
            <person name="Coutinho P.M."/>
            <person name="Demir E."/>
            <person name="Dubchak I."/>
            <person name="Gentemann C."/>
            <person name="Eikrem W."/>
            <person name="Gready J.E."/>
            <person name="John U."/>
            <person name="Lanier W."/>
            <person name="Lindquist E.A."/>
            <person name="Lucas S."/>
            <person name="Mayer K.F."/>
            <person name="Moreau H."/>
            <person name="Not F."/>
            <person name="Otillar R."/>
            <person name="Panaud O."/>
            <person name="Pangilinan J."/>
            <person name="Paulsen I."/>
            <person name="Piegu B."/>
            <person name="Poliakov A."/>
            <person name="Robbens S."/>
            <person name="Schmutz J."/>
            <person name="Toulza E."/>
            <person name="Wyss T."/>
            <person name="Zelensky A."/>
            <person name="Zhou K."/>
            <person name="Armbrust E.V."/>
            <person name="Bhattacharya D."/>
            <person name="Goodenough U.W."/>
            <person name="Van de Peer Y."/>
            <person name="Grigoriev I.V."/>
        </authorList>
    </citation>
    <scope>NUCLEOTIDE SEQUENCE [LARGE SCALE GENOMIC DNA]</scope>
    <source>
        <strain evidence="10">RCC299 / NOUM17</strain>
    </source>
</reference>
<comment type="similarity">
    <text evidence="2">Belongs to the major facilitator superfamily. Folate-biopterin transporter (TC 2.A.71) family.</text>
</comment>
<dbReference type="GeneID" id="8240856"/>
<feature type="transmembrane region" description="Helical" evidence="8">
    <location>
        <begin position="242"/>
        <end position="262"/>
    </location>
</feature>
<dbReference type="PANTHER" id="PTHR31585">
    <property type="entry name" value="FOLATE-BIOPTERIN TRANSPORTER 1, CHLOROPLASTIC"/>
    <property type="match status" value="1"/>
</dbReference>
<evidence type="ECO:0000256" key="7">
    <source>
        <dbReference type="SAM" id="MobiDB-lite"/>
    </source>
</evidence>
<evidence type="ECO:0000256" key="5">
    <source>
        <dbReference type="ARBA" id="ARBA00022989"/>
    </source>
</evidence>
<feature type="transmembrane region" description="Helical" evidence="8">
    <location>
        <begin position="422"/>
        <end position="441"/>
    </location>
</feature>
<dbReference type="OMA" id="FYAICET"/>
<sequence>MTTEGTAAGRPVSGSEWARSAFSGGWDKRGDTRWLYAVFFLLTMAQSLPLTAIQVVLNRDLGLQERPEELNRFFAVEFSMSMLKPIYAAVSDLLPIARRRRVPYMMIGGVMYAVMLQAYASVRTIGQLYAAGVCSVIFYAICETGADGLLVQLSGTDPRRAMSTQATGMLVRSAGSFVATALSIPLLAAVPARACISAAGLFALAAAAAAAKVAEEPVVVHANDSPGGVGAGHAEGRGARGAGAGFSGLGFGSAGFSSGLGLRGLARFVRRGLGSPATARRLGAAAAFLFAYRVMPTAMVTFTAFTYARFSMPDSYRAGLLLVSMGGGVAATAAYGRIAAAGAPLSTTFVVGAFADAVLGLGRLIVVQADRRRDGGNGAARAPMGALVASDALTSFGQMVGYMPVLALAARCAPRGLEATGYSALLFVADLATGVGSLLAAELTRSMGLGAGEGRSWSRLDAYVWTCAGLKLAPLALLPLVRGGGVDDGDEGGGASYVELDESVRGGVDRGGETLLPDPPATTNAV</sequence>
<dbReference type="KEGG" id="mis:MICPUN_98855"/>
<evidence type="ECO:0000256" key="3">
    <source>
        <dbReference type="ARBA" id="ARBA00022448"/>
    </source>
</evidence>
<gene>
    <name evidence="9" type="ORF">MICPUN_98855</name>
</gene>
<dbReference type="OrthoDB" id="420638at2759"/>
<feature type="transmembrane region" description="Helical" evidence="8">
    <location>
        <begin position="170"/>
        <end position="190"/>
    </location>
</feature>
<organism evidence="9 10">
    <name type="scientific">Micromonas commoda (strain RCC299 / NOUM17 / CCMP2709)</name>
    <name type="common">Picoplanktonic green alga</name>
    <dbReference type="NCBI Taxonomy" id="296587"/>
    <lineage>
        <taxon>Eukaryota</taxon>
        <taxon>Viridiplantae</taxon>
        <taxon>Chlorophyta</taxon>
        <taxon>Mamiellophyceae</taxon>
        <taxon>Mamiellales</taxon>
        <taxon>Mamiellaceae</taxon>
        <taxon>Micromonas</taxon>
    </lineage>
</organism>
<evidence type="ECO:0000256" key="2">
    <source>
        <dbReference type="ARBA" id="ARBA00007015"/>
    </source>
</evidence>
<dbReference type="PANTHER" id="PTHR31585:SF0">
    <property type="entry name" value="FOLATE-BIOPTERIN TRANSPORTER 1, CHLOROPLASTIC"/>
    <property type="match status" value="1"/>
</dbReference>
<dbReference type="InParanoid" id="C1DYB8"/>
<dbReference type="STRING" id="296587.C1DYB8"/>
<evidence type="ECO:0000256" key="8">
    <source>
        <dbReference type="SAM" id="Phobius"/>
    </source>
</evidence>
<evidence type="ECO:0000256" key="1">
    <source>
        <dbReference type="ARBA" id="ARBA00004141"/>
    </source>
</evidence>
<protein>
    <submittedName>
        <fullName evidence="9">Folate-biopterin transporter family</fullName>
    </submittedName>
</protein>
<feature type="transmembrane region" description="Helical" evidence="8">
    <location>
        <begin position="345"/>
        <end position="366"/>
    </location>
</feature>
<dbReference type="AlphaFoldDB" id="C1DYB8"/>
<keyword evidence="5 8" id="KW-1133">Transmembrane helix</keyword>
<proteinExistence type="inferred from homology"/>
<dbReference type="GO" id="GO:0016020">
    <property type="term" value="C:membrane"/>
    <property type="evidence" value="ECO:0007669"/>
    <property type="project" value="UniProtKB-SubCell"/>
</dbReference>
<evidence type="ECO:0000256" key="4">
    <source>
        <dbReference type="ARBA" id="ARBA00022692"/>
    </source>
</evidence>
<keyword evidence="6 8" id="KW-0472">Membrane</keyword>
<dbReference type="InterPro" id="IPR039309">
    <property type="entry name" value="BT1"/>
</dbReference>
<name>C1DYB8_MICCC</name>
<evidence type="ECO:0000313" key="9">
    <source>
        <dbReference type="EMBL" id="ACO61398.1"/>
    </source>
</evidence>
<feature type="transmembrane region" description="Helical" evidence="8">
    <location>
        <begin position="128"/>
        <end position="150"/>
    </location>
</feature>
<dbReference type="SUPFAM" id="SSF103473">
    <property type="entry name" value="MFS general substrate transporter"/>
    <property type="match status" value="1"/>
</dbReference>
<dbReference type="InterPro" id="IPR036259">
    <property type="entry name" value="MFS_trans_sf"/>
</dbReference>
<keyword evidence="10" id="KW-1185">Reference proteome</keyword>
<evidence type="ECO:0000313" key="10">
    <source>
        <dbReference type="Proteomes" id="UP000002009"/>
    </source>
</evidence>
<dbReference type="EMBL" id="CP001323">
    <property type="protein sequence ID" value="ACO61398.1"/>
    <property type="molecule type" value="Genomic_DNA"/>
</dbReference>
<dbReference type="Gene3D" id="1.20.1250.20">
    <property type="entry name" value="MFS general substrate transporter like domains"/>
    <property type="match status" value="1"/>
</dbReference>
<accession>C1DYB8</accession>
<dbReference type="Proteomes" id="UP000002009">
    <property type="component" value="Chromosome 2"/>
</dbReference>
<feature type="transmembrane region" description="Helical" evidence="8">
    <location>
        <begin position="102"/>
        <end position="122"/>
    </location>
</feature>